<feature type="compositionally biased region" description="Acidic residues" evidence="1">
    <location>
        <begin position="467"/>
        <end position="479"/>
    </location>
</feature>
<comment type="caution">
    <text evidence="2">The sequence shown here is derived from an EMBL/GenBank/DDBJ whole genome shotgun (WGS) entry which is preliminary data.</text>
</comment>
<accession>A0A976FKU6</accession>
<dbReference type="OrthoDB" id="97475at2759"/>
<dbReference type="InterPro" id="IPR052727">
    <property type="entry name" value="Rab4/Rab5_effector"/>
</dbReference>
<proteinExistence type="predicted"/>
<name>A0A976FKU6_BRELC</name>
<organism evidence="2 3">
    <name type="scientific">Bremia lactucae</name>
    <name type="common">Lettuce downy mildew</name>
    <dbReference type="NCBI Taxonomy" id="4779"/>
    <lineage>
        <taxon>Eukaryota</taxon>
        <taxon>Sar</taxon>
        <taxon>Stramenopiles</taxon>
        <taxon>Oomycota</taxon>
        <taxon>Peronosporomycetes</taxon>
        <taxon>Peronosporales</taxon>
        <taxon>Peronosporaceae</taxon>
        <taxon>Bremia</taxon>
    </lineage>
</organism>
<evidence type="ECO:0008006" key="4">
    <source>
        <dbReference type="Google" id="ProtNLM"/>
    </source>
</evidence>
<dbReference type="AlphaFoldDB" id="A0A976FKU6"/>
<sequence length="534" mass="59669">MSHGLEREDHSIVDLKQPEFRPVGIPLSPGCYQATAADRLKYATLVRGRVESLLRDEAHYAERQTRNDSFLHAGEWKQVKKEKELTFYRRFQRGRSLRELALEEELPEIQRAVERGYTSMICDGYIKGTIEDFMYGMTASSQDDLMTGFSYKDPPKDCVWLGTVESPSREDPYRTADFIWALPKLPPMIDQVDVCYLKATGVQLDANGNRYGYLVVHGVHLVQCPVYAAHGISRAKMYFAGLFRESHKGVLKVTVRGIFDLSKKVRMLKGLVSAATKSIMVGIFNGVGIGEAKKLTLLALRHRSQLQEPVNTQRQSQCYMCCKRASFLGRANLFGTYVVTCYVCGSTVCSNCTQGIKQRVFLGLASACSKVDCCPSCVHEAITTIHVSLAEPEFLVVAEYFRKEHSVLSSGMHSDALQNHGLKTNSSAGIPTASTTERSAGEYQLDFEEDAFSGALSMPMLRKSSAEDSEVEPSSDADASDIKPWRHRIDLDDDDFIPSSAADRLYGAMQLERRLLALKIQADQLHATINMRHV</sequence>
<protein>
    <recommendedName>
        <fullName evidence="4">START-like domain</fullName>
    </recommendedName>
</protein>
<feature type="region of interest" description="Disordered" evidence="1">
    <location>
        <begin position="463"/>
        <end position="482"/>
    </location>
</feature>
<dbReference type="Gene3D" id="3.30.530.20">
    <property type="match status" value="1"/>
</dbReference>
<keyword evidence="3" id="KW-1185">Reference proteome</keyword>
<dbReference type="PANTHER" id="PTHR13510">
    <property type="entry name" value="FYVE-FINGER-CONTAINING RAB5 EFFECTOR PROTEIN RABENOSYN-5-RELATED"/>
    <property type="match status" value="1"/>
</dbReference>
<evidence type="ECO:0000313" key="3">
    <source>
        <dbReference type="Proteomes" id="UP000294530"/>
    </source>
</evidence>
<reference evidence="2 3" key="1">
    <citation type="journal article" date="2021" name="Genome Biol.">
        <title>AFLAP: assembly-free linkage analysis pipeline using k-mers from genome sequencing data.</title>
        <authorList>
            <person name="Fletcher K."/>
            <person name="Zhang L."/>
            <person name="Gil J."/>
            <person name="Han R."/>
            <person name="Cavanaugh K."/>
            <person name="Michelmore R."/>
        </authorList>
    </citation>
    <scope>NUCLEOTIDE SEQUENCE [LARGE SCALE GENOMIC DNA]</scope>
    <source>
        <strain evidence="2 3">SF5</strain>
    </source>
</reference>
<dbReference type="EMBL" id="SHOA02000019">
    <property type="protein sequence ID" value="TDH68643.1"/>
    <property type="molecule type" value="Genomic_DNA"/>
</dbReference>
<dbReference type="GeneID" id="94352790"/>
<evidence type="ECO:0000256" key="1">
    <source>
        <dbReference type="SAM" id="MobiDB-lite"/>
    </source>
</evidence>
<evidence type="ECO:0000313" key="2">
    <source>
        <dbReference type="EMBL" id="TDH68643.1"/>
    </source>
</evidence>
<dbReference type="RefSeq" id="XP_067818142.1">
    <property type="nucleotide sequence ID" value="XM_067967119.1"/>
</dbReference>
<dbReference type="PANTHER" id="PTHR13510:SF44">
    <property type="entry name" value="RABENOSYN-5"/>
    <property type="match status" value="1"/>
</dbReference>
<dbReference type="Proteomes" id="UP000294530">
    <property type="component" value="Unassembled WGS sequence"/>
</dbReference>
<dbReference type="KEGG" id="blac:94352790"/>
<dbReference type="InterPro" id="IPR023393">
    <property type="entry name" value="START-like_dom_sf"/>
</dbReference>
<gene>
    <name evidence="2" type="ORF">CCR75_009073</name>
</gene>